<evidence type="ECO:0000313" key="1">
    <source>
        <dbReference type="EMBL" id="KAJ3530520.1"/>
    </source>
</evidence>
<name>A0ACC1S254_9HYPO</name>
<gene>
    <name evidence="1" type="ORF">NM208_g9291</name>
</gene>
<sequence>MDSRIVAQARLLRRRQKAPSTVYEVPEFMVRKLDGQHYPALNARPGSGVVYSGSDQWVAESRQRDTFNLDEIYNNCLQAQNSLVLKTNELYSKRKLPPVDITTPHSWSDVEESVLDACTVLERLSDKDRTISPGFTGKLKKAFRSLCSNAGAGTTLTNLVPTDSYCSVLCGGLKVIFKALEQTGNYRQEIYNALEELPFILNDNAALLELHHKDEELHRRVASLYTTVYRLMEIIISWFLKRSLVTGAKIFINPSGFSDRLKDSLAAVKISAQRFAARVAIKSAEEQRALSQQSYSMLYMQNQSSQQMSQEFGQLRHSNIILLGMLSDFLESQAKADQERWEVRAQHSAMPRIESLEMSPEDIMERFLYDPSLVSTDCENVLRLRYIPGYDLDEDLISTVKSHPRVLSCLTLNESSLLLVDTRAGNSACSLEMPIFTAEIFRNLIDFSSTTAPRESSTNLLCLAFFCSQHQDFARDENGNPSELVMSLLLQLLDRYRDFDLRQLGLVFDELDPTDIDSICSAFGKLISQLPPNVIVIVMVDDLRAFMQPEERERGMTDALERLLDIYRGGQYEAKLKFLFANSGRAPFVDELFDDDEILRIWPGGPSC</sequence>
<comment type="caution">
    <text evidence="1">The sequence shown here is derived from an EMBL/GenBank/DDBJ whole genome shotgun (WGS) entry which is preliminary data.</text>
</comment>
<organism evidence="1 2">
    <name type="scientific">Fusarium decemcellulare</name>
    <dbReference type="NCBI Taxonomy" id="57161"/>
    <lineage>
        <taxon>Eukaryota</taxon>
        <taxon>Fungi</taxon>
        <taxon>Dikarya</taxon>
        <taxon>Ascomycota</taxon>
        <taxon>Pezizomycotina</taxon>
        <taxon>Sordariomycetes</taxon>
        <taxon>Hypocreomycetidae</taxon>
        <taxon>Hypocreales</taxon>
        <taxon>Nectriaceae</taxon>
        <taxon>Fusarium</taxon>
        <taxon>Fusarium decemcellulare species complex</taxon>
    </lineage>
</organism>
<protein>
    <submittedName>
        <fullName evidence="1">Uncharacterized protein</fullName>
    </submittedName>
</protein>
<accession>A0ACC1S254</accession>
<keyword evidence="2" id="KW-1185">Reference proteome</keyword>
<proteinExistence type="predicted"/>
<evidence type="ECO:0000313" key="2">
    <source>
        <dbReference type="Proteomes" id="UP001148629"/>
    </source>
</evidence>
<dbReference type="Proteomes" id="UP001148629">
    <property type="component" value="Unassembled WGS sequence"/>
</dbReference>
<reference evidence="1" key="1">
    <citation type="submission" date="2022-08" db="EMBL/GenBank/DDBJ databases">
        <title>Genome Sequence of Fusarium decemcellulare.</title>
        <authorList>
            <person name="Buettner E."/>
        </authorList>
    </citation>
    <scope>NUCLEOTIDE SEQUENCE</scope>
    <source>
        <strain evidence="1">Babe19</strain>
    </source>
</reference>
<dbReference type="EMBL" id="JANRMS010001161">
    <property type="protein sequence ID" value="KAJ3530520.1"/>
    <property type="molecule type" value="Genomic_DNA"/>
</dbReference>